<dbReference type="STRING" id="4081.A0A3Q7GWS8"/>
<evidence type="ECO:0000313" key="2">
    <source>
        <dbReference type="EnsemblPlants" id="Solyc06g068190.2.1"/>
    </source>
</evidence>
<dbReference type="Gramene" id="Solyc06g068190.2.1">
    <property type="protein sequence ID" value="Solyc06g068190.2.1"/>
    <property type="gene ID" value="Solyc06g068190.2"/>
</dbReference>
<dbReference type="PANTHER" id="PTHR31245:SF30">
    <property type="entry name" value="CUE DOMAIN-CONTAINING PROTEIN"/>
    <property type="match status" value="1"/>
</dbReference>
<keyword evidence="3" id="KW-1185">Reference proteome</keyword>
<reference evidence="2" key="1">
    <citation type="journal article" date="2012" name="Nature">
        <title>The tomato genome sequence provides insights into fleshy fruit evolution.</title>
        <authorList>
            <consortium name="Tomato Genome Consortium"/>
        </authorList>
    </citation>
    <scope>NUCLEOTIDE SEQUENCE [LARGE SCALE GENOMIC DNA]</scope>
    <source>
        <strain evidence="2">cv. Heinz 1706</strain>
    </source>
</reference>
<name>A0A3Q7GWS8_SOLLC</name>
<dbReference type="InParanoid" id="A0A3Q7GWS8"/>
<proteinExistence type="predicted"/>
<keyword evidence="1" id="KW-0812">Transmembrane</keyword>
<protein>
    <submittedName>
        <fullName evidence="2">Uncharacterized protein</fullName>
    </submittedName>
</protein>
<evidence type="ECO:0000313" key="3">
    <source>
        <dbReference type="Proteomes" id="UP000004994"/>
    </source>
</evidence>
<sequence>MMNATSTDDARARAAIMLESLEKSISASASAEATQNFQKENMMLKEQIELILRDNIIMKRLVAIQHERQKEHNDDRIQKVQQLKHLIAQYLSRYKLQLHILFLLYQCTINGDVFLITTITRDQNYFCLLIVVPLMQVLFRSLWI</sequence>
<evidence type="ECO:0000256" key="1">
    <source>
        <dbReference type="SAM" id="Phobius"/>
    </source>
</evidence>
<dbReference type="OMA" id="EHNDDRI"/>
<dbReference type="AlphaFoldDB" id="A0A3Q7GWS8"/>
<feature type="transmembrane region" description="Helical" evidence="1">
    <location>
        <begin position="123"/>
        <end position="143"/>
    </location>
</feature>
<dbReference type="EnsemblPlants" id="Solyc06g068190.2.1">
    <property type="protein sequence ID" value="Solyc06g068190.2.1"/>
    <property type="gene ID" value="Solyc06g068190.2"/>
</dbReference>
<feature type="transmembrane region" description="Helical" evidence="1">
    <location>
        <begin position="98"/>
        <end position="117"/>
    </location>
</feature>
<organism evidence="2">
    <name type="scientific">Solanum lycopersicum</name>
    <name type="common">Tomato</name>
    <name type="synonym">Lycopersicon esculentum</name>
    <dbReference type="NCBI Taxonomy" id="4081"/>
    <lineage>
        <taxon>Eukaryota</taxon>
        <taxon>Viridiplantae</taxon>
        <taxon>Streptophyta</taxon>
        <taxon>Embryophyta</taxon>
        <taxon>Tracheophyta</taxon>
        <taxon>Spermatophyta</taxon>
        <taxon>Magnoliopsida</taxon>
        <taxon>eudicotyledons</taxon>
        <taxon>Gunneridae</taxon>
        <taxon>Pentapetalae</taxon>
        <taxon>asterids</taxon>
        <taxon>lamiids</taxon>
        <taxon>Solanales</taxon>
        <taxon>Solanaceae</taxon>
        <taxon>Solanoideae</taxon>
        <taxon>Solaneae</taxon>
        <taxon>Solanum</taxon>
        <taxon>Solanum subgen. Lycopersicon</taxon>
    </lineage>
</organism>
<accession>A0A3Q7GWS8</accession>
<keyword evidence="1" id="KW-1133">Transmembrane helix</keyword>
<keyword evidence="1" id="KW-0472">Membrane</keyword>
<dbReference type="PANTHER" id="PTHR31245">
    <property type="entry name" value="UBIQUITIN SYSTEM COMPONENT CUE PROTEIN"/>
    <property type="match status" value="1"/>
</dbReference>
<reference evidence="2" key="2">
    <citation type="submission" date="2019-01" db="UniProtKB">
        <authorList>
            <consortium name="EnsemblPlants"/>
        </authorList>
    </citation>
    <scope>IDENTIFICATION</scope>
    <source>
        <strain evidence="2">cv. Heinz 1706</strain>
    </source>
</reference>
<dbReference type="Proteomes" id="UP000004994">
    <property type="component" value="Chromosome 6"/>
</dbReference>
<dbReference type="PaxDb" id="4081-Solyc06g068190.1.1"/>